<reference evidence="1" key="1">
    <citation type="submission" date="2019-12" db="EMBL/GenBank/DDBJ databases">
        <title>Genome sequencing and annotation of Brassica cretica.</title>
        <authorList>
            <person name="Studholme D.J."/>
            <person name="Sarris P.F."/>
        </authorList>
    </citation>
    <scope>NUCLEOTIDE SEQUENCE</scope>
    <source>
        <strain evidence="1">PFS-102/07</strain>
        <tissue evidence="1">Leaf</tissue>
    </source>
</reference>
<gene>
    <name evidence="1" type="ORF">F2Q70_00013653</name>
</gene>
<protein>
    <submittedName>
        <fullName evidence="1">Uncharacterized protein</fullName>
    </submittedName>
</protein>
<evidence type="ECO:0000313" key="1">
    <source>
        <dbReference type="EMBL" id="KAF2614675.1"/>
    </source>
</evidence>
<name>A0A8S9M4M5_BRACR</name>
<comment type="caution">
    <text evidence="1">The sequence shown here is derived from an EMBL/GenBank/DDBJ whole genome shotgun (WGS) entry which is preliminary data.</text>
</comment>
<dbReference type="EMBL" id="QGKY02000089">
    <property type="protein sequence ID" value="KAF2614675.1"/>
    <property type="molecule type" value="Genomic_DNA"/>
</dbReference>
<accession>A0A8S9M4M5</accession>
<proteinExistence type="predicted"/>
<sequence>MEMSKYLKNNTSFLVQAPPQTITRRVGNTLKERRSPEPLLPPSSALLLLSISVFSFYPCFSAEAELSRNPLWFQIRWFQWQIRTVYGVVMRLEDGFFLVVSVSRACLEISYQRNFPLGSSSLAVCESSSNLHRVRLRCSGGVGSCGPWISGFFRSSSSSSGVYRGSAFGLVQGWLLACLVADSCGGACWGCGLLLCRVHLGV</sequence>
<dbReference type="AlphaFoldDB" id="A0A8S9M4M5"/>
<organism evidence="1">
    <name type="scientific">Brassica cretica</name>
    <name type="common">Mustard</name>
    <dbReference type="NCBI Taxonomy" id="69181"/>
    <lineage>
        <taxon>Eukaryota</taxon>
        <taxon>Viridiplantae</taxon>
        <taxon>Streptophyta</taxon>
        <taxon>Embryophyta</taxon>
        <taxon>Tracheophyta</taxon>
        <taxon>Spermatophyta</taxon>
        <taxon>Magnoliopsida</taxon>
        <taxon>eudicotyledons</taxon>
        <taxon>Gunneridae</taxon>
        <taxon>Pentapetalae</taxon>
        <taxon>rosids</taxon>
        <taxon>malvids</taxon>
        <taxon>Brassicales</taxon>
        <taxon>Brassicaceae</taxon>
        <taxon>Brassiceae</taxon>
        <taxon>Brassica</taxon>
    </lineage>
</organism>